<protein>
    <submittedName>
        <fullName evidence="1">Uncharacterized protein</fullName>
    </submittedName>
</protein>
<evidence type="ECO:0000313" key="2">
    <source>
        <dbReference type="Proteomes" id="UP000199086"/>
    </source>
</evidence>
<organism evidence="1 2">
    <name type="scientific">Raineyella antarctica</name>
    <dbReference type="NCBI Taxonomy" id="1577474"/>
    <lineage>
        <taxon>Bacteria</taxon>
        <taxon>Bacillati</taxon>
        <taxon>Actinomycetota</taxon>
        <taxon>Actinomycetes</taxon>
        <taxon>Propionibacteriales</taxon>
        <taxon>Propionibacteriaceae</taxon>
        <taxon>Raineyella</taxon>
    </lineage>
</organism>
<dbReference type="RefSeq" id="WP_092610142.1">
    <property type="nucleotide sequence ID" value="NZ_FMYF01000005.1"/>
</dbReference>
<evidence type="ECO:0000313" key="1">
    <source>
        <dbReference type="EMBL" id="SDB87263.1"/>
    </source>
</evidence>
<sequence length="194" mass="21520">MSVITLASTASPNKPRAPFTAVELQAARQQLSAFVDQQADDLAGRLGFGWHPVVDAPSTYQQLRGAIDRSLATKEPLPVSSENSASVVYDRPEVNFAFRFWHDVSHVQHGLSFALEDELELALWHLNVLEQSGTTRDSIAYRLLEADLLGQLLLMGLVGRFPFDQEEFVLSCALLGMERGLLTEIRRTPGARDE</sequence>
<name>A0A1G6GZD6_9ACTN</name>
<keyword evidence="2" id="KW-1185">Reference proteome</keyword>
<reference evidence="1 2" key="1">
    <citation type="submission" date="2016-06" db="EMBL/GenBank/DDBJ databases">
        <authorList>
            <person name="Olsen C.W."/>
            <person name="Carey S."/>
            <person name="Hinshaw L."/>
            <person name="Karasin A.I."/>
        </authorList>
    </citation>
    <scope>NUCLEOTIDE SEQUENCE [LARGE SCALE GENOMIC DNA]</scope>
    <source>
        <strain evidence="1 2">LZ-22</strain>
    </source>
</reference>
<dbReference type="Proteomes" id="UP000199086">
    <property type="component" value="Unassembled WGS sequence"/>
</dbReference>
<proteinExistence type="predicted"/>
<dbReference type="OrthoDB" id="4936077at2"/>
<gene>
    <name evidence="1" type="ORF">GA0111570_105313</name>
</gene>
<dbReference type="EMBL" id="FMYF01000005">
    <property type="protein sequence ID" value="SDB87263.1"/>
    <property type="molecule type" value="Genomic_DNA"/>
</dbReference>
<dbReference type="STRING" id="1577474.GA0111570_105313"/>
<dbReference type="AlphaFoldDB" id="A0A1G6GZD6"/>
<accession>A0A1G6GZD6</accession>